<evidence type="ECO:0000313" key="2">
    <source>
        <dbReference type="Proteomes" id="UP000239156"/>
    </source>
</evidence>
<sequence>MFEYGQIKSGSRSPSRGVNPVPFYYPALGCHRAIQLFHHRSGSTQTIFKIRLLVSIETELIDQSNTFDLLDRTIARSRDT</sequence>
<protein>
    <submittedName>
        <fullName evidence="1">Uncharacterized protein</fullName>
    </submittedName>
</protein>
<gene>
    <name evidence="1" type="ORF">PSTT_05060</name>
</gene>
<evidence type="ECO:0000313" key="1">
    <source>
        <dbReference type="EMBL" id="POW11796.1"/>
    </source>
</evidence>
<dbReference type="EMBL" id="PKSL01000036">
    <property type="protein sequence ID" value="POW11796.1"/>
    <property type="molecule type" value="Genomic_DNA"/>
</dbReference>
<organism evidence="1 2">
    <name type="scientific">Puccinia striiformis</name>
    <dbReference type="NCBI Taxonomy" id="27350"/>
    <lineage>
        <taxon>Eukaryota</taxon>
        <taxon>Fungi</taxon>
        <taxon>Dikarya</taxon>
        <taxon>Basidiomycota</taxon>
        <taxon>Pucciniomycotina</taxon>
        <taxon>Pucciniomycetes</taxon>
        <taxon>Pucciniales</taxon>
        <taxon>Pucciniaceae</taxon>
        <taxon>Puccinia</taxon>
    </lineage>
</organism>
<dbReference type="Proteomes" id="UP000239156">
    <property type="component" value="Unassembled WGS sequence"/>
</dbReference>
<name>A0A2S4VQH8_9BASI</name>
<accession>A0A2S4VQH8</accession>
<reference evidence="1" key="1">
    <citation type="submission" date="2017-12" db="EMBL/GenBank/DDBJ databases">
        <title>Gene loss provides genomic basis for host adaptation in cereal stripe rust fungi.</title>
        <authorList>
            <person name="Xia C."/>
        </authorList>
    </citation>
    <scope>NUCLEOTIDE SEQUENCE [LARGE SCALE GENOMIC DNA]</scope>
    <source>
        <strain evidence="1">93-210</strain>
    </source>
</reference>
<proteinExistence type="predicted"/>
<comment type="caution">
    <text evidence="1">The sequence shown here is derived from an EMBL/GenBank/DDBJ whole genome shotgun (WGS) entry which is preliminary data.</text>
</comment>
<dbReference type="VEuPathDB" id="FungiDB:PSTT_05060"/>
<keyword evidence="2" id="KW-1185">Reference proteome</keyword>
<dbReference type="AlphaFoldDB" id="A0A2S4VQH8"/>